<evidence type="ECO:0000256" key="2">
    <source>
        <dbReference type="ARBA" id="ARBA00023027"/>
    </source>
</evidence>
<keyword evidence="5" id="KW-1185">Reference proteome</keyword>
<dbReference type="Pfam" id="PF02826">
    <property type="entry name" value="2-Hacid_dh_C"/>
    <property type="match status" value="1"/>
</dbReference>
<evidence type="ECO:0000313" key="4">
    <source>
        <dbReference type="EMBL" id="NKX92440.1"/>
    </source>
</evidence>
<dbReference type="SUPFAM" id="SSF51735">
    <property type="entry name" value="NAD(P)-binding Rossmann-fold domains"/>
    <property type="match status" value="1"/>
</dbReference>
<comment type="caution">
    <text evidence="4">The sequence shown here is derived from an EMBL/GenBank/DDBJ whole genome shotgun (WGS) entry which is preliminary data.</text>
</comment>
<organism evidence="4 5">
    <name type="scientific">Sanguibacter hominis ATCC BAA-789</name>
    <dbReference type="NCBI Taxonomy" id="1312740"/>
    <lineage>
        <taxon>Bacteria</taxon>
        <taxon>Bacillati</taxon>
        <taxon>Actinomycetota</taxon>
        <taxon>Actinomycetes</taxon>
        <taxon>Micrococcales</taxon>
        <taxon>Sanguibacteraceae</taxon>
        <taxon>Sanguibacter</taxon>
    </lineage>
</organism>
<dbReference type="Gene3D" id="3.40.50.720">
    <property type="entry name" value="NAD(P)-binding Rossmann-like Domain"/>
    <property type="match status" value="2"/>
</dbReference>
<accession>A0A9X5FAB5</accession>
<keyword evidence="2" id="KW-0520">NAD</keyword>
<dbReference type="RefSeq" id="WP_168446474.1">
    <property type="nucleotide sequence ID" value="NZ_JAAXOW010000001.1"/>
</dbReference>
<reference evidence="4 5" key="1">
    <citation type="submission" date="2020-04" db="EMBL/GenBank/DDBJ databases">
        <title>MicrobeNet Type strains.</title>
        <authorList>
            <person name="Nicholson A.C."/>
        </authorList>
    </citation>
    <scope>NUCLEOTIDE SEQUENCE [LARGE SCALE GENOMIC DNA]</scope>
    <source>
        <strain evidence="4 5">ATCC BAA-789</strain>
    </source>
</reference>
<proteinExistence type="predicted"/>
<sequence>MSNTLRMVLATPLPEELCVQLEREAPGLELVRDHALLPPMRYPGDHDGDPAFRRTPEQQAAFEALVDTAEALYGIPDVSPAALARTVAANPRLRWVQTMAAGGASQVAAARLPDGALDRIAFTTSAGVHGGTLAEFALLGVLAGAKDLPRLQAHQRAREWAPRWAMGQVHEQTVLVVGLGNIGRDCARLLSAVGARVIGANRSPVEVPGLERVVGLGEVVHVVGEADAIIVTLPGAPGTTGLVDDDLLGAARRGVTVVNVGRGTVIDERALVDALETGQVGFAALDVVVHEPLDPTSPLWAHPRVLLSPHTAALSDAEDARIARLAADNARRLLAGAPLRNRIRPEDLA</sequence>
<dbReference type="AlphaFoldDB" id="A0A9X5FAB5"/>
<protein>
    <submittedName>
        <fullName evidence="4">D-2-hydroxyacid dehydrogenase</fullName>
    </submittedName>
</protein>
<evidence type="ECO:0000259" key="3">
    <source>
        <dbReference type="Pfam" id="PF02826"/>
    </source>
</evidence>
<gene>
    <name evidence="4" type="ORF">HF995_03980</name>
</gene>
<dbReference type="EMBL" id="JAAXOW010000001">
    <property type="protein sequence ID" value="NKX92440.1"/>
    <property type="molecule type" value="Genomic_DNA"/>
</dbReference>
<feature type="domain" description="D-isomer specific 2-hydroxyacid dehydrogenase NAD-binding" evidence="3">
    <location>
        <begin position="141"/>
        <end position="312"/>
    </location>
</feature>
<dbReference type="InterPro" id="IPR036291">
    <property type="entry name" value="NAD(P)-bd_dom_sf"/>
</dbReference>
<dbReference type="PANTHER" id="PTHR43333:SF1">
    <property type="entry name" value="D-ISOMER SPECIFIC 2-HYDROXYACID DEHYDROGENASE NAD-BINDING DOMAIN-CONTAINING PROTEIN"/>
    <property type="match status" value="1"/>
</dbReference>
<dbReference type="CDD" id="cd05300">
    <property type="entry name" value="2-Hacid_dh_1"/>
    <property type="match status" value="1"/>
</dbReference>
<evidence type="ECO:0000313" key="5">
    <source>
        <dbReference type="Proteomes" id="UP000774283"/>
    </source>
</evidence>
<name>A0A9X5FAB5_9MICO</name>
<keyword evidence="1" id="KW-0560">Oxidoreductase</keyword>
<dbReference type="GO" id="GO:0016491">
    <property type="term" value="F:oxidoreductase activity"/>
    <property type="evidence" value="ECO:0007669"/>
    <property type="project" value="UniProtKB-KW"/>
</dbReference>
<evidence type="ECO:0000256" key="1">
    <source>
        <dbReference type="ARBA" id="ARBA00023002"/>
    </source>
</evidence>
<dbReference type="Proteomes" id="UP000774283">
    <property type="component" value="Unassembled WGS sequence"/>
</dbReference>
<dbReference type="GO" id="GO:0051287">
    <property type="term" value="F:NAD binding"/>
    <property type="evidence" value="ECO:0007669"/>
    <property type="project" value="InterPro"/>
</dbReference>
<dbReference type="InterPro" id="IPR006140">
    <property type="entry name" value="D-isomer_DH_NAD-bd"/>
</dbReference>
<dbReference type="PANTHER" id="PTHR43333">
    <property type="entry name" value="2-HACID_DH_C DOMAIN-CONTAINING PROTEIN"/>
    <property type="match status" value="1"/>
</dbReference>